<dbReference type="InterPro" id="IPR028043">
    <property type="entry name" value="PAAT-like"/>
</dbReference>
<comment type="caution">
    <text evidence="3">The sequence shown here is derived from an EMBL/GenBank/DDBJ whole genome shotgun (WGS) entry which is preliminary data.</text>
</comment>
<proteinExistence type="predicted"/>
<evidence type="ECO:0000256" key="2">
    <source>
        <dbReference type="SAM" id="MobiDB-lite"/>
    </source>
</evidence>
<name>A0AAN7TXA4_9MYCE</name>
<organism evidence="3 4">
    <name type="scientific">Dictyostelium firmibasis</name>
    <dbReference type="NCBI Taxonomy" id="79012"/>
    <lineage>
        <taxon>Eukaryota</taxon>
        <taxon>Amoebozoa</taxon>
        <taxon>Evosea</taxon>
        <taxon>Eumycetozoa</taxon>
        <taxon>Dictyostelia</taxon>
        <taxon>Dictyosteliales</taxon>
        <taxon>Dictyosteliaceae</taxon>
        <taxon>Dictyostelium</taxon>
    </lineage>
</organism>
<dbReference type="EMBL" id="JAVFKY010000005">
    <property type="protein sequence ID" value="KAK5576760.1"/>
    <property type="molecule type" value="Genomic_DNA"/>
</dbReference>
<feature type="compositionally biased region" description="Low complexity" evidence="2">
    <location>
        <begin position="227"/>
        <end position="244"/>
    </location>
</feature>
<sequence length="292" mass="33136">MKLKKEDAICNWKTLNNNNNNNENKSELNISDYIILFINDDDSLTIPSDPITFVKCEDSISGDDFGEPVGPLTLKITLSNTNLMKINSVYIESQSRVQEFSIDETTDYIGTQKSYLLDDQDNKNNLYASEFILPEHISPTSILSIKFLSLSNNKTSTMISKIIIDCRLGPPIINKNINLPQPSPLIYPNSNNLKSNNDINSLMSLMSMLKPPAGNLNANTPLPSSFLPSKQLPQSQIPQQPQTQKEIENNIKRSIIESENRIIEIMEKRFDSIFNRIESLEKKLEILNKERN</sequence>
<feature type="region of interest" description="Disordered" evidence="2">
    <location>
        <begin position="219"/>
        <end position="245"/>
    </location>
</feature>
<keyword evidence="4" id="KW-1185">Reference proteome</keyword>
<dbReference type="Proteomes" id="UP001344447">
    <property type="component" value="Unassembled WGS sequence"/>
</dbReference>
<reference evidence="3 4" key="1">
    <citation type="submission" date="2023-11" db="EMBL/GenBank/DDBJ databases">
        <title>Dfirmibasis_genome.</title>
        <authorList>
            <person name="Edelbroek B."/>
            <person name="Kjellin J."/>
            <person name="Jerlstrom-Hultqvist J."/>
            <person name="Soderbom F."/>
        </authorList>
    </citation>
    <scope>NUCLEOTIDE SEQUENCE [LARGE SCALE GENOMIC DNA]</scope>
    <source>
        <strain evidence="3 4">TNS-C-14</strain>
    </source>
</reference>
<feature type="coiled-coil region" evidence="1">
    <location>
        <begin position="263"/>
        <end position="290"/>
    </location>
</feature>
<dbReference type="PANTHER" id="PTHR14787:SF1">
    <property type="entry name" value="ATPASE PAAT"/>
    <property type="match status" value="1"/>
</dbReference>
<dbReference type="PANTHER" id="PTHR14787">
    <property type="entry name" value="C10ORF188 FAMILY MEMBER"/>
    <property type="match status" value="1"/>
</dbReference>
<evidence type="ECO:0000313" key="4">
    <source>
        <dbReference type="Proteomes" id="UP001344447"/>
    </source>
</evidence>
<dbReference type="AlphaFoldDB" id="A0AAN7TXA4"/>
<gene>
    <name evidence="3" type="ORF">RB653_007904</name>
</gene>
<keyword evidence="1" id="KW-0175">Coiled coil</keyword>
<evidence type="ECO:0000313" key="3">
    <source>
        <dbReference type="EMBL" id="KAK5576760.1"/>
    </source>
</evidence>
<accession>A0AAN7TXA4</accession>
<evidence type="ECO:0000256" key="1">
    <source>
        <dbReference type="SAM" id="Coils"/>
    </source>
</evidence>
<protein>
    <submittedName>
        <fullName evidence="3">Uncharacterized protein</fullName>
    </submittedName>
</protein>